<sequence>MIFVPFTGIDNHKKSVTFGAALLGNETADLYIWLLKCFLSAFGKQPKIVVTDQDAALAKAVKAVFTESIHRLCMWHIGKKLTDKVCPNIIFGTDFRQRLQNLVWNPCIDYDVFEEKWIRLIEEFNLGENKWLKEMFRIRDRWIPVFFKGVNLSGLMRTTSLSESQKNFF</sequence>
<organism evidence="1 2">
    <name type="scientific">Cichorium intybus</name>
    <name type="common">Chicory</name>
    <dbReference type="NCBI Taxonomy" id="13427"/>
    <lineage>
        <taxon>Eukaryota</taxon>
        <taxon>Viridiplantae</taxon>
        <taxon>Streptophyta</taxon>
        <taxon>Embryophyta</taxon>
        <taxon>Tracheophyta</taxon>
        <taxon>Spermatophyta</taxon>
        <taxon>Magnoliopsida</taxon>
        <taxon>eudicotyledons</taxon>
        <taxon>Gunneridae</taxon>
        <taxon>Pentapetalae</taxon>
        <taxon>asterids</taxon>
        <taxon>campanulids</taxon>
        <taxon>Asterales</taxon>
        <taxon>Asteraceae</taxon>
        <taxon>Cichorioideae</taxon>
        <taxon>Cichorieae</taxon>
        <taxon>Cichoriinae</taxon>
        <taxon>Cichorium</taxon>
    </lineage>
</organism>
<protein>
    <submittedName>
        <fullName evidence="1">Uncharacterized protein</fullName>
    </submittedName>
</protein>
<dbReference type="EMBL" id="CM042011">
    <property type="protein sequence ID" value="KAI3767759.1"/>
    <property type="molecule type" value="Genomic_DNA"/>
</dbReference>
<keyword evidence="2" id="KW-1185">Reference proteome</keyword>
<accession>A0ACB9F910</accession>
<proteinExistence type="predicted"/>
<dbReference type="Proteomes" id="UP001055811">
    <property type="component" value="Linkage Group LG03"/>
</dbReference>
<comment type="caution">
    <text evidence="1">The sequence shown here is derived from an EMBL/GenBank/DDBJ whole genome shotgun (WGS) entry which is preliminary data.</text>
</comment>
<reference evidence="2" key="1">
    <citation type="journal article" date="2022" name="Mol. Ecol. Resour.">
        <title>The genomes of chicory, endive, great burdock and yacon provide insights into Asteraceae palaeo-polyploidization history and plant inulin production.</title>
        <authorList>
            <person name="Fan W."/>
            <person name="Wang S."/>
            <person name="Wang H."/>
            <person name="Wang A."/>
            <person name="Jiang F."/>
            <person name="Liu H."/>
            <person name="Zhao H."/>
            <person name="Xu D."/>
            <person name="Zhang Y."/>
        </authorList>
    </citation>
    <scope>NUCLEOTIDE SEQUENCE [LARGE SCALE GENOMIC DNA]</scope>
    <source>
        <strain evidence="2">cv. Punajuju</strain>
    </source>
</reference>
<name>A0ACB9F910_CICIN</name>
<evidence type="ECO:0000313" key="1">
    <source>
        <dbReference type="EMBL" id="KAI3767759.1"/>
    </source>
</evidence>
<reference evidence="1 2" key="2">
    <citation type="journal article" date="2022" name="Mol. Ecol. Resour.">
        <title>The genomes of chicory, endive, great burdock and yacon provide insights into Asteraceae paleo-polyploidization history and plant inulin production.</title>
        <authorList>
            <person name="Fan W."/>
            <person name="Wang S."/>
            <person name="Wang H."/>
            <person name="Wang A."/>
            <person name="Jiang F."/>
            <person name="Liu H."/>
            <person name="Zhao H."/>
            <person name="Xu D."/>
            <person name="Zhang Y."/>
        </authorList>
    </citation>
    <scope>NUCLEOTIDE SEQUENCE [LARGE SCALE GENOMIC DNA]</scope>
    <source>
        <strain evidence="2">cv. Punajuju</strain>
        <tissue evidence="1">Leaves</tissue>
    </source>
</reference>
<evidence type="ECO:0000313" key="2">
    <source>
        <dbReference type="Proteomes" id="UP001055811"/>
    </source>
</evidence>
<gene>
    <name evidence="1" type="ORF">L2E82_18153</name>
</gene>